<dbReference type="VEuPathDB" id="TriTrypDB:ECC02_012614"/>
<protein>
    <submittedName>
        <fullName evidence="3">Putative retrotransposon hot spot (RHS) protein</fullName>
    </submittedName>
</protein>
<keyword evidence="1" id="KW-0175">Coiled coil</keyword>
<evidence type="ECO:0000313" key="4">
    <source>
        <dbReference type="Proteomes" id="UP000246078"/>
    </source>
</evidence>
<dbReference type="Proteomes" id="UP000246078">
    <property type="component" value="Unassembled WGS sequence"/>
</dbReference>
<dbReference type="VEuPathDB" id="TriTrypDB:TcCLB.400739.10"/>
<dbReference type="Pfam" id="PF24466">
    <property type="entry name" value="DUF7578"/>
    <property type="match status" value="2"/>
</dbReference>
<evidence type="ECO:0000313" key="3">
    <source>
        <dbReference type="EMBL" id="PWU88163.1"/>
    </source>
</evidence>
<dbReference type="AlphaFoldDB" id="A0A2V2V179"/>
<organism evidence="3 4">
    <name type="scientific">Trypanosoma cruzi</name>
    <dbReference type="NCBI Taxonomy" id="5693"/>
    <lineage>
        <taxon>Eukaryota</taxon>
        <taxon>Discoba</taxon>
        <taxon>Euglenozoa</taxon>
        <taxon>Kinetoplastea</taxon>
        <taxon>Metakinetoplastina</taxon>
        <taxon>Trypanosomatida</taxon>
        <taxon>Trypanosomatidae</taxon>
        <taxon>Trypanosoma</taxon>
        <taxon>Schizotrypanum</taxon>
    </lineage>
</organism>
<dbReference type="VEuPathDB" id="TriTrypDB:TcCL_Unassigned03140"/>
<proteinExistence type="predicted"/>
<gene>
    <name evidence="3" type="ORF">C3747_443g6</name>
</gene>
<reference evidence="3 4" key="1">
    <citation type="journal article" date="2018" name="Microb. Genom.">
        <title>Expanding an expanded genome: long-read sequencing of Trypanosoma cruzi.</title>
        <authorList>
            <person name="Berna L."/>
            <person name="Rodriguez M."/>
            <person name="Chiribao M.L."/>
            <person name="Parodi-Talice A."/>
            <person name="Pita S."/>
            <person name="Rijo G."/>
            <person name="Alvarez-Valin F."/>
            <person name="Robello C."/>
        </authorList>
    </citation>
    <scope>NUCLEOTIDE SEQUENCE [LARGE SCALE GENOMIC DNA]</scope>
    <source>
        <strain evidence="3 4">TCC</strain>
    </source>
</reference>
<comment type="caution">
    <text evidence="3">The sequence shown here is derived from an EMBL/GenBank/DDBJ whole genome shotgun (WGS) entry which is preliminary data.</text>
</comment>
<dbReference type="VEuPathDB" id="TriTrypDB:TcG_08230"/>
<feature type="domain" description="DUF7578" evidence="2">
    <location>
        <begin position="118"/>
        <end position="178"/>
    </location>
</feature>
<feature type="coiled-coil region" evidence="1">
    <location>
        <begin position="223"/>
        <end position="251"/>
    </location>
</feature>
<dbReference type="VEuPathDB" id="TriTrypDB:BCY84_04699"/>
<name>A0A2V2V179_TRYCR</name>
<sequence>MKKAIMRRCCGRLHVVLLRGRWASTASPTGVAVWLHGAPTSPPCECHAQRHWDCGTKQTRVSFGASGTCWPQLGGASGMLHRTGVVMAPRRGSCDGSDAAARHVVGSKLWPQWTMSSTNMKLSDFFFNYVGCRAALMKEHNATMQAFLRRPNAYVQDQQLLEEILNLTEYQELKIELDNRKILLGAINKLRHEGVVSLEQWRDYEGKDTVTPFPKAKVNAVLTQVLREAKREAEERLRRKAEERRRRAQEMKFTIATTIEEVLFKGEFCYKEMKLNDFLLLRFGGKGVVDTNENVLLEEFFKEPARYIHDAVVLGEIKTTGAYLRMQGAVRE</sequence>
<evidence type="ECO:0000256" key="1">
    <source>
        <dbReference type="SAM" id="Coils"/>
    </source>
</evidence>
<dbReference type="VEuPathDB" id="TriTrypDB:TCSYLVIO_007954"/>
<feature type="domain" description="DUF7578" evidence="2">
    <location>
        <begin position="270"/>
        <end position="332"/>
    </location>
</feature>
<dbReference type="VEuPathDB" id="TriTrypDB:TCDM_08869"/>
<dbReference type="VEuPathDB" id="TriTrypDB:C4B63_60g182"/>
<evidence type="ECO:0000259" key="2">
    <source>
        <dbReference type="Pfam" id="PF24466"/>
    </source>
</evidence>
<dbReference type="VEuPathDB" id="TriTrypDB:TcCL_Unassigned01876"/>
<accession>A0A2V2V179</accession>
<dbReference type="EMBL" id="PRFC01000443">
    <property type="protein sequence ID" value="PWU88163.1"/>
    <property type="molecule type" value="Genomic_DNA"/>
</dbReference>
<dbReference type="VEuPathDB" id="TriTrypDB:C3747_443g6"/>
<dbReference type="InterPro" id="IPR056000">
    <property type="entry name" value="DUF7578"/>
</dbReference>
<dbReference type="VEuPathDB" id="TriTrypDB:ECC02_005205"/>